<dbReference type="SUPFAM" id="SSF48726">
    <property type="entry name" value="Immunoglobulin"/>
    <property type="match status" value="1"/>
</dbReference>
<comment type="caution">
    <text evidence="1">The sequence shown here is derived from an EMBL/GenBank/DDBJ whole genome shotgun (WGS) entry which is preliminary data.</text>
</comment>
<dbReference type="CDD" id="cd00099">
    <property type="entry name" value="IgV"/>
    <property type="match status" value="1"/>
</dbReference>
<dbReference type="Gene3D" id="2.60.40.10">
    <property type="entry name" value="Immunoglobulins"/>
    <property type="match status" value="1"/>
</dbReference>
<keyword evidence="2" id="KW-1185">Reference proteome</keyword>
<reference evidence="1 2" key="1">
    <citation type="submission" date="2019-09" db="EMBL/GenBank/DDBJ databases">
        <title>Bird 10,000 Genomes (B10K) Project - Family phase.</title>
        <authorList>
            <person name="Zhang G."/>
        </authorList>
    </citation>
    <scope>NUCLEOTIDE SEQUENCE [LARGE SCALE GENOMIC DNA]</scope>
    <source>
        <strain evidence="1">B10K-DU-001-17</strain>
        <tissue evidence="1">Muscle</tissue>
    </source>
</reference>
<dbReference type="EMBL" id="VWYD01003297">
    <property type="protein sequence ID" value="NXQ38935.1"/>
    <property type="molecule type" value="Genomic_DNA"/>
</dbReference>
<dbReference type="InterPro" id="IPR036179">
    <property type="entry name" value="Ig-like_dom_sf"/>
</dbReference>
<protein>
    <submittedName>
        <fullName evidence="1">TVAZ2 protein</fullName>
    </submittedName>
</protein>
<feature type="non-terminal residue" evidence="1">
    <location>
        <position position="1"/>
    </location>
</feature>
<evidence type="ECO:0000313" key="2">
    <source>
        <dbReference type="Proteomes" id="UP000519684"/>
    </source>
</evidence>
<dbReference type="AlphaFoldDB" id="A0A7L2CNN6"/>
<name>A0A7L2CNN6_CATFU</name>
<dbReference type="Proteomes" id="UP000519684">
    <property type="component" value="Unassembled WGS sequence"/>
</dbReference>
<feature type="non-terminal residue" evidence="1">
    <location>
        <position position="102"/>
    </location>
</feature>
<organism evidence="1 2">
    <name type="scientific">Catharus fuscescens</name>
    <name type="common">Veery</name>
    <name type="synonym">Turdus fuscescens</name>
    <dbReference type="NCBI Taxonomy" id="159581"/>
    <lineage>
        <taxon>Eukaryota</taxon>
        <taxon>Metazoa</taxon>
        <taxon>Chordata</taxon>
        <taxon>Craniata</taxon>
        <taxon>Vertebrata</taxon>
        <taxon>Euteleostomi</taxon>
        <taxon>Archelosauria</taxon>
        <taxon>Archosauria</taxon>
        <taxon>Dinosauria</taxon>
        <taxon>Saurischia</taxon>
        <taxon>Theropoda</taxon>
        <taxon>Coelurosauria</taxon>
        <taxon>Aves</taxon>
        <taxon>Neognathae</taxon>
        <taxon>Neoaves</taxon>
        <taxon>Telluraves</taxon>
        <taxon>Australaves</taxon>
        <taxon>Passeriformes</taxon>
        <taxon>Turdidae</taxon>
        <taxon>Catharus</taxon>
    </lineage>
</organism>
<sequence>LFLSPAVASVRAQVQQEPFLETTEDTGIRINCSHPKKQAVDFIHYYRQLPGENLKFLASTARSSKDVPAIAGKLSVSADGRWSTLWLERPRRRDSAVYYCAL</sequence>
<proteinExistence type="predicted"/>
<dbReference type="InterPro" id="IPR013783">
    <property type="entry name" value="Ig-like_fold"/>
</dbReference>
<accession>A0A7L2CNN6</accession>
<gene>
    <name evidence="1" type="primary">Trav262_0</name>
    <name evidence="1" type="ORF">CATFUS_R03009</name>
</gene>
<evidence type="ECO:0000313" key="1">
    <source>
        <dbReference type="EMBL" id="NXQ38935.1"/>
    </source>
</evidence>